<dbReference type="AlphaFoldDB" id="A0A5J4N6G7"/>
<dbReference type="InterPro" id="IPR043502">
    <property type="entry name" value="DNA/RNA_pol_sf"/>
</dbReference>
<evidence type="ECO:0000256" key="1">
    <source>
        <dbReference type="SAM" id="SignalP"/>
    </source>
</evidence>
<proteinExistence type="predicted"/>
<keyword evidence="1" id="KW-0732">Signal</keyword>
<sequence length="187" mass="21576">MKSNYQHFLICMWMFLWNITSADSIKISVFPSVVPNSHSSYLPYGLRGLNYRRNFTLSGDYKLIATKSRRHNFVEEDFISKKLHRLIPFGIIEPCSLTWRAQFLVVSNGRQKKQMAVNHSQSVNNFTLIDACSLPKVDKPITKMSKYATFGTLNVESAHDQIAVKGSENLTVFLACDRLYHFWLVTF</sequence>
<dbReference type="SUPFAM" id="SSF56672">
    <property type="entry name" value="DNA/RNA polymerases"/>
    <property type="match status" value="1"/>
</dbReference>
<dbReference type="Gene3D" id="3.30.70.270">
    <property type="match status" value="1"/>
</dbReference>
<reference evidence="2 3" key="1">
    <citation type="journal article" date="2019" name="Gigascience">
        <title>Whole-genome sequence of the oriental lung fluke Paragonimus westermani.</title>
        <authorList>
            <person name="Oey H."/>
            <person name="Zakrzewski M."/>
            <person name="Narain K."/>
            <person name="Devi K.R."/>
            <person name="Agatsuma T."/>
            <person name="Nawaratna S."/>
            <person name="Gobert G.N."/>
            <person name="Jones M.K."/>
            <person name="Ragan M.A."/>
            <person name="McManus D.P."/>
            <person name="Krause L."/>
        </authorList>
    </citation>
    <scope>NUCLEOTIDE SEQUENCE [LARGE SCALE GENOMIC DNA]</scope>
    <source>
        <strain evidence="2 3">IND2009</strain>
    </source>
</reference>
<accession>A0A5J4N6G7</accession>
<protein>
    <submittedName>
        <fullName evidence="2">Uncharacterized protein</fullName>
    </submittedName>
</protein>
<feature type="chain" id="PRO_5023896999" evidence="1">
    <location>
        <begin position="23"/>
        <end position="187"/>
    </location>
</feature>
<organism evidence="2 3">
    <name type="scientific">Paragonimus westermani</name>
    <dbReference type="NCBI Taxonomy" id="34504"/>
    <lineage>
        <taxon>Eukaryota</taxon>
        <taxon>Metazoa</taxon>
        <taxon>Spiralia</taxon>
        <taxon>Lophotrochozoa</taxon>
        <taxon>Platyhelminthes</taxon>
        <taxon>Trematoda</taxon>
        <taxon>Digenea</taxon>
        <taxon>Plagiorchiida</taxon>
        <taxon>Troglotremata</taxon>
        <taxon>Troglotrematidae</taxon>
        <taxon>Paragonimus</taxon>
    </lineage>
</organism>
<evidence type="ECO:0000313" key="2">
    <source>
        <dbReference type="EMBL" id="KAA3671092.1"/>
    </source>
</evidence>
<name>A0A5J4N6G7_9TREM</name>
<dbReference type="EMBL" id="QNGE01007311">
    <property type="protein sequence ID" value="KAA3671092.1"/>
    <property type="molecule type" value="Genomic_DNA"/>
</dbReference>
<feature type="signal peptide" evidence="1">
    <location>
        <begin position="1"/>
        <end position="22"/>
    </location>
</feature>
<comment type="caution">
    <text evidence="2">The sequence shown here is derived from an EMBL/GenBank/DDBJ whole genome shotgun (WGS) entry which is preliminary data.</text>
</comment>
<evidence type="ECO:0000313" key="3">
    <source>
        <dbReference type="Proteomes" id="UP000324629"/>
    </source>
</evidence>
<gene>
    <name evidence="2" type="ORF">DEA37_0013281</name>
</gene>
<dbReference type="Gene3D" id="3.10.10.10">
    <property type="entry name" value="HIV Type 1 Reverse Transcriptase, subunit A, domain 1"/>
    <property type="match status" value="1"/>
</dbReference>
<keyword evidence="3" id="KW-1185">Reference proteome</keyword>
<dbReference type="Proteomes" id="UP000324629">
    <property type="component" value="Unassembled WGS sequence"/>
</dbReference>
<dbReference type="InterPro" id="IPR043128">
    <property type="entry name" value="Rev_trsase/Diguanyl_cyclase"/>
</dbReference>